<dbReference type="Pfam" id="PF00072">
    <property type="entry name" value="Response_reg"/>
    <property type="match status" value="1"/>
</dbReference>
<accession>A0ABW8TJE3</accession>
<dbReference type="Pfam" id="PF00196">
    <property type="entry name" value="GerE"/>
    <property type="match status" value="1"/>
</dbReference>
<dbReference type="CDD" id="cd06170">
    <property type="entry name" value="LuxR_C_like"/>
    <property type="match status" value="1"/>
</dbReference>
<keyword evidence="5" id="KW-0804">Transcription</keyword>
<keyword evidence="4" id="KW-0238">DNA-binding</keyword>
<keyword evidence="3" id="KW-0805">Transcription regulation</keyword>
<evidence type="ECO:0000256" key="5">
    <source>
        <dbReference type="ARBA" id="ARBA00023163"/>
    </source>
</evidence>
<name>A0ABW8TJE3_9CLOT</name>
<dbReference type="PANTHER" id="PTHR43214">
    <property type="entry name" value="TWO-COMPONENT RESPONSE REGULATOR"/>
    <property type="match status" value="1"/>
</dbReference>
<dbReference type="InterPro" id="IPR058245">
    <property type="entry name" value="NreC/VraR/RcsB-like_REC"/>
</dbReference>
<evidence type="ECO:0000256" key="6">
    <source>
        <dbReference type="ARBA" id="ARBA00024867"/>
    </source>
</evidence>
<proteinExistence type="predicted"/>
<feature type="domain" description="HTH luxR-type" evidence="8">
    <location>
        <begin position="153"/>
        <end position="218"/>
    </location>
</feature>
<dbReference type="SMART" id="SM00448">
    <property type="entry name" value="REC"/>
    <property type="match status" value="1"/>
</dbReference>
<organism evidence="10 11">
    <name type="scientific">Clostridium neuense</name>
    <dbReference type="NCBI Taxonomy" id="1728934"/>
    <lineage>
        <taxon>Bacteria</taxon>
        <taxon>Bacillati</taxon>
        <taxon>Bacillota</taxon>
        <taxon>Clostridia</taxon>
        <taxon>Eubacteriales</taxon>
        <taxon>Clostridiaceae</taxon>
        <taxon>Clostridium</taxon>
    </lineage>
</organism>
<keyword evidence="2 7" id="KW-0597">Phosphoprotein</keyword>
<reference evidence="10 11" key="1">
    <citation type="submission" date="2024-11" db="EMBL/GenBank/DDBJ databases">
        <authorList>
            <person name="Heng Y.C."/>
            <person name="Lim A.C.H."/>
            <person name="Lee J.K.Y."/>
            <person name="Kittelmann S."/>
        </authorList>
    </citation>
    <scope>NUCLEOTIDE SEQUENCE [LARGE SCALE GENOMIC DNA]</scope>
    <source>
        <strain evidence="10 11">WILCCON 0114</strain>
    </source>
</reference>
<evidence type="ECO:0000256" key="4">
    <source>
        <dbReference type="ARBA" id="ARBA00023125"/>
    </source>
</evidence>
<dbReference type="PROSITE" id="PS50110">
    <property type="entry name" value="RESPONSE_REGULATORY"/>
    <property type="match status" value="1"/>
</dbReference>
<dbReference type="InterPro" id="IPR016032">
    <property type="entry name" value="Sig_transdc_resp-reg_C-effctor"/>
</dbReference>
<dbReference type="SUPFAM" id="SSF52172">
    <property type="entry name" value="CheY-like"/>
    <property type="match status" value="1"/>
</dbReference>
<dbReference type="SUPFAM" id="SSF46894">
    <property type="entry name" value="C-terminal effector domain of the bipartite response regulators"/>
    <property type="match status" value="1"/>
</dbReference>
<evidence type="ECO:0000259" key="8">
    <source>
        <dbReference type="PROSITE" id="PS50043"/>
    </source>
</evidence>
<protein>
    <recommendedName>
        <fullName evidence="1">Stage 0 sporulation protein A homolog</fullName>
    </recommendedName>
</protein>
<dbReference type="PRINTS" id="PR00038">
    <property type="entry name" value="HTHLUXR"/>
</dbReference>
<feature type="domain" description="Response regulatory" evidence="9">
    <location>
        <begin position="3"/>
        <end position="119"/>
    </location>
</feature>
<dbReference type="InterPro" id="IPR000792">
    <property type="entry name" value="Tscrpt_reg_LuxR_C"/>
</dbReference>
<evidence type="ECO:0000256" key="1">
    <source>
        <dbReference type="ARBA" id="ARBA00018672"/>
    </source>
</evidence>
<keyword evidence="11" id="KW-1185">Reference proteome</keyword>
<evidence type="ECO:0000256" key="2">
    <source>
        <dbReference type="ARBA" id="ARBA00022553"/>
    </source>
</evidence>
<gene>
    <name evidence="10" type="ORF">ACJDT4_19535</name>
</gene>
<dbReference type="InterPro" id="IPR011006">
    <property type="entry name" value="CheY-like_superfamily"/>
</dbReference>
<sequence length="219" mass="24736">MIKVVIVDDQEIVREGLKMILSLHEEIEIIGEASNGQELLKIVEDQMPEVVLMDIRMPVMNGIETTKIMKEKYPDVKIIILTTFNEDEYIFEGLKNGADSYILKDSGSKEILTAIKSVTQGEMLLNPKVTAKVVNALNSLKPVSEPKNDDSEKEKLLETLTPRELEVAKHVLEGKSNKEIAQELFVTEGTVKNYVSKILEKLELKSRTELIVWGKNNKI</sequence>
<evidence type="ECO:0000256" key="7">
    <source>
        <dbReference type="PROSITE-ProRule" id="PRU00169"/>
    </source>
</evidence>
<feature type="modified residue" description="4-aspartylphosphate" evidence="7">
    <location>
        <position position="54"/>
    </location>
</feature>
<evidence type="ECO:0000256" key="3">
    <source>
        <dbReference type="ARBA" id="ARBA00023015"/>
    </source>
</evidence>
<evidence type="ECO:0000259" key="9">
    <source>
        <dbReference type="PROSITE" id="PS50110"/>
    </source>
</evidence>
<dbReference type="PROSITE" id="PS50043">
    <property type="entry name" value="HTH_LUXR_2"/>
    <property type="match status" value="1"/>
</dbReference>
<dbReference type="PANTHER" id="PTHR43214:SF40">
    <property type="entry name" value="TRANSCRIPTIONAL REGULATORY PROTEIN LNRK"/>
    <property type="match status" value="1"/>
</dbReference>
<comment type="function">
    <text evidence="6">May play the central regulatory role in sporulation. It may be an element of the effector pathway responsible for the activation of sporulation genes in response to nutritional stress. Spo0A may act in concert with spo0H (a sigma factor) to control the expression of some genes that are critical to the sporulation process.</text>
</comment>
<dbReference type="CDD" id="cd17535">
    <property type="entry name" value="REC_NarL-like"/>
    <property type="match status" value="1"/>
</dbReference>
<dbReference type="InterPro" id="IPR001789">
    <property type="entry name" value="Sig_transdc_resp-reg_receiver"/>
</dbReference>
<dbReference type="InterPro" id="IPR039420">
    <property type="entry name" value="WalR-like"/>
</dbReference>
<evidence type="ECO:0000313" key="10">
    <source>
        <dbReference type="EMBL" id="MFL0252610.1"/>
    </source>
</evidence>
<dbReference type="EMBL" id="JBJIAA010000019">
    <property type="protein sequence ID" value="MFL0252610.1"/>
    <property type="molecule type" value="Genomic_DNA"/>
</dbReference>
<dbReference type="SMART" id="SM00421">
    <property type="entry name" value="HTH_LUXR"/>
    <property type="match status" value="1"/>
</dbReference>
<dbReference type="RefSeq" id="WP_406789268.1">
    <property type="nucleotide sequence ID" value="NZ_JBJIAA010000019.1"/>
</dbReference>
<comment type="caution">
    <text evidence="10">The sequence shown here is derived from an EMBL/GenBank/DDBJ whole genome shotgun (WGS) entry which is preliminary data.</text>
</comment>
<dbReference type="Gene3D" id="3.40.50.2300">
    <property type="match status" value="1"/>
</dbReference>
<dbReference type="Proteomes" id="UP001623592">
    <property type="component" value="Unassembled WGS sequence"/>
</dbReference>
<evidence type="ECO:0000313" key="11">
    <source>
        <dbReference type="Proteomes" id="UP001623592"/>
    </source>
</evidence>